<sequence length="210" mass="23176">MSRRPPHQNTRHQYAPRLRARACMGVVAVVLLVCVTCPSSATFTVYWNSPTQTCHQFGVHINVSIFYGPGAFPYLKDDQPVNGGIPQNGSLQDHLHAFTSRVQQQLPTDFSAMSPPPYHEASRAWVAAHYPHLPPSKVFFLAEQTFNESAREYHDSASFLSPLDTVNTMGFTKMLGLEGAVVWGSTSDVATKSECLILKVSGNQTKRNLG</sequence>
<keyword evidence="2" id="KW-1015">Disulfide bond</keyword>
<dbReference type="PANTHER" id="PTHR11769">
    <property type="entry name" value="HYALURONIDASE"/>
    <property type="match status" value="1"/>
</dbReference>
<keyword evidence="4" id="KW-0812">Transmembrane</keyword>
<gene>
    <name evidence="5" type="primary">Hyal-L</name>
    <name evidence="5" type="ORF">Hamer_G011064</name>
</gene>
<evidence type="ECO:0000256" key="2">
    <source>
        <dbReference type="ARBA" id="ARBA00023157"/>
    </source>
</evidence>
<feature type="transmembrane region" description="Helical" evidence="4">
    <location>
        <begin position="21"/>
        <end position="47"/>
    </location>
</feature>
<evidence type="ECO:0000256" key="1">
    <source>
        <dbReference type="ARBA" id="ARBA00008871"/>
    </source>
</evidence>
<evidence type="ECO:0000313" key="5">
    <source>
        <dbReference type="EMBL" id="KAG7166238.1"/>
    </source>
</evidence>
<dbReference type="InterPro" id="IPR018155">
    <property type="entry name" value="Hyaluronidase"/>
</dbReference>
<evidence type="ECO:0000313" key="6">
    <source>
        <dbReference type="Proteomes" id="UP000747542"/>
    </source>
</evidence>
<dbReference type="SUPFAM" id="SSF51445">
    <property type="entry name" value="(Trans)glycosidases"/>
    <property type="match status" value="1"/>
</dbReference>
<reference evidence="5" key="1">
    <citation type="journal article" date="2021" name="Sci. Adv.">
        <title>The American lobster genome reveals insights on longevity, neural, and immune adaptations.</title>
        <authorList>
            <person name="Polinski J.M."/>
            <person name="Zimin A.V."/>
            <person name="Clark K.F."/>
            <person name="Kohn A.B."/>
            <person name="Sadowski N."/>
            <person name="Timp W."/>
            <person name="Ptitsyn A."/>
            <person name="Khanna P."/>
            <person name="Romanova D.Y."/>
            <person name="Williams P."/>
            <person name="Greenwood S.J."/>
            <person name="Moroz L.L."/>
            <person name="Walt D.R."/>
            <person name="Bodnar A.G."/>
        </authorList>
    </citation>
    <scope>NUCLEOTIDE SEQUENCE</scope>
    <source>
        <strain evidence="5">GMGI-L3</strain>
    </source>
</reference>
<dbReference type="Pfam" id="PF01630">
    <property type="entry name" value="Glyco_hydro_56"/>
    <property type="match status" value="2"/>
</dbReference>
<keyword evidence="3" id="KW-0378">Hydrolase</keyword>
<comment type="caution">
    <text evidence="5">The sequence shown here is derived from an EMBL/GenBank/DDBJ whole genome shotgun (WGS) entry which is preliminary data.</text>
</comment>
<keyword evidence="4" id="KW-1133">Transmembrane helix</keyword>
<comment type="similarity">
    <text evidence="1 3">Belongs to the glycosyl hydrolase 56 family.</text>
</comment>
<dbReference type="PANTHER" id="PTHR11769:SF35">
    <property type="entry name" value="HYALURONIDASE"/>
    <property type="match status" value="1"/>
</dbReference>
<accession>A0A8J5MWC2</accession>
<name>A0A8J5MWC2_HOMAM</name>
<dbReference type="InterPro" id="IPR013785">
    <property type="entry name" value="Aldolase_TIM"/>
</dbReference>
<dbReference type="EC" id="3.2.1.35" evidence="3"/>
<evidence type="ECO:0000256" key="3">
    <source>
        <dbReference type="RuleBase" id="RU610713"/>
    </source>
</evidence>
<dbReference type="Gene3D" id="3.20.20.70">
    <property type="entry name" value="Aldolase class I"/>
    <property type="match status" value="2"/>
</dbReference>
<dbReference type="InterPro" id="IPR017853">
    <property type="entry name" value="GH"/>
</dbReference>
<dbReference type="Proteomes" id="UP000747542">
    <property type="component" value="Unassembled WGS sequence"/>
</dbReference>
<keyword evidence="6" id="KW-1185">Reference proteome</keyword>
<organism evidence="5 6">
    <name type="scientific">Homarus americanus</name>
    <name type="common">American lobster</name>
    <dbReference type="NCBI Taxonomy" id="6706"/>
    <lineage>
        <taxon>Eukaryota</taxon>
        <taxon>Metazoa</taxon>
        <taxon>Ecdysozoa</taxon>
        <taxon>Arthropoda</taxon>
        <taxon>Crustacea</taxon>
        <taxon>Multicrustacea</taxon>
        <taxon>Malacostraca</taxon>
        <taxon>Eumalacostraca</taxon>
        <taxon>Eucarida</taxon>
        <taxon>Decapoda</taxon>
        <taxon>Pleocyemata</taxon>
        <taxon>Astacidea</taxon>
        <taxon>Nephropoidea</taxon>
        <taxon>Nephropidae</taxon>
        <taxon>Homarus</taxon>
    </lineage>
</organism>
<dbReference type="AlphaFoldDB" id="A0A8J5MWC2"/>
<protein>
    <recommendedName>
        <fullName evidence="3">Hyaluronidase</fullName>
        <ecNumber evidence="3">3.2.1.35</ecNumber>
    </recommendedName>
</protein>
<proteinExistence type="inferred from homology"/>
<dbReference type="EMBL" id="JAHLQT010022636">
    <property type="protein sequence ID" value="KAG7166238.1"/>
    <property type="molecule type" value="Genomic_DNA"/>
</dbReference>
<keyword evidence="3" id="KW-0326">Glycosidase</keyword>
<keyword evidence="4" id="KW-0472">Membrane</keyword>
<dbReference type="GO" id="GO:0030214">
    <property type="term" value="P:hyaluronan catabolic process"/>
    <property type="evidence" value="ECO:0007669"/>
    <property type="project" value="TreeGrafter"/>
</dbReference>
<dbReference type="GO" id="GO:0004415">
    <property type="term" value="F:hyalurononglucosaminidase activity"/>
    <property type="evidence" value="ECO:0007669"/>
    <property type="project" value="UniProtKB-UniRule"/>
</dbReference>
<dbReference type="GO" id="GO:0005975">
    <property type="term" value="P:carbohydrate metabolic process"/>
    <property type="evidence" value="ECO:0007669"/>
    <property type="project" value="InterPro"/>
</dbReference>
<evidence type="ECO:0000256" key="4">
    <source>
        <dbReference type="SAM" id="Phobius"/>
    </source>
</evidence>
<comment type="catalytic activity">
    <reaction evidence="3">
        <text>Random hydrolysis of (1-&gt;4)-linkages between N-acetyl-beta-D-glucosamine and D-glucuronate residues in hyaluronate.</text>
        <dbReference type="EC" id="3.2.1.35"/>
    </reaction>
</comment>